<name>A0A127EHK2_CLOPF</name>
<dbReference type="AlphaFoldDB" id="A0A127EHK2"/>
<dbReference type="PATRIC" id="fig|1502.177.peg.1339"/>
<evidence type="ECO:0000313" key="1">
    <source>
        <dbReference type="EMBL" id="AMN35434.1"/>
    </source>
</evidence>
<dbReference type="Proteomes" id="UP000070260">
    <property type="component" value="Chromosome"/>
</dbReference>
<proteinExistence type="predicted"/>
<dbReference type="EMBL" id="CP010994">
    <property type="protein sequence ID" value="AMN35434.1"/>
    <property type="molecule type" value="Genomic_DNA"/>
</dbReference>
<accession>A0A127EHK2</accession>
<protein>
    <submittedName>
        <fullName evidence="1">Uncharacterized protein</fullName>
    </submittedName>
</protein>
<dbReference type="RefSeq" id="WP_061427522.1">
    <property type="nucleotide sequence ID" value="NZ_CATNZO010000001.1"/>
</dbReference>
<sequence>MKRIDMIEKLVELRDEFLKYDSIECKQEDVNLFDNIIKELDKAEKKEDDRIFYRREYHAGELTLKEAEDKLMELIQNLCKFEVSSITSIDIAAMEKILKAKVFYEPIKLRVSSTTALKDVLKKLEDDGIIGKGDYSSLDIEIRQF</sequence>
<organism evidence="1 2">
    <name type="scientific">Clostridium perfringens</name>
    <dbReference type="NCBI Taxonomy" id="1502"/>
    <lineage>
        <taxon>Bacteria</taxon>
        <taxon>Bacillati</taxon>
        <taxon>Bacillota</taxon>
        <taxon>Clostridia</taxon>
        <taxon>Eubacteriales</taxon>
        <taxon>Clostridiaceae</taxon>
        <taxon>Clostridium</taxon>
    </lineage>
</organism>
<reference evidence="1 2" key="1">
    <citation type="journal article" date="2016" name="PLoS ONE">
        <title>Plasmid Characterization and Chromosome Analysis of Two netF+ Clostridium perfringens Isolates Associated with Foal and Canine Necrotizing Enteritis.</title>
        <authorList>
            <person name="Mehdizadeh Gohari I."/>
            <person name="Kropinski A.M."/>
            <person name="Weese S.J."/>
            <person name="Parreira V.R."/>
            <person name="Whitehead A.E."/>
            <person name="Boerlin P."/>
            <person name="Prescott J.F."/>
        </authorList>
    </citation>
    <scope>NUCLEOTIDE SEQUENCE [LARGE SCALE GENOMIC DNA]</scope>
    <source>
        <strain evidence="1 2">JP838</strain>
    </source>
</reference>
<gene>
    <name evidence="1" type="ORF">JFP838_06590</name>
</gene>
<evidence type="ECO:0000313" key="2">
    <source>
        <dbReference type="Proteomes" id="UP000070260"/>
    </source>
</evidence>